<dbReference type="Pfam" id="PF05598">
    <property type="entry name" value="DUF772"/>
    <property type="match status" value="1"/>
</dbReference>
<evidence type="ECO:0000259" key="1">
    <source>
        <dbReference type="Pfam" id="PF05598"/>
    </source>
</evidence>
<organism evidence="2">
    <name type="scientific">marine sediment metagenome</name>
    <dbReference type="NCBI Taxonomy" id="412755"/>
    <lineage>
        <taxon>unclassified sequences</taxon>
        <taxon>metagenomes</taxon>
        <taxon>ecological metagenomes</taxon>
    </lineage>
</organism>
<feature type="domain" description="Transposase InsH N-terminal" evidence="1">
    <location>
        <begin position="19"/>
        <end position="116"/>
    </location>
</feature>
<proteinExistence type="predicted"/>
<sequence>MINYTPSNQLTLEGFKHPFYKQLKSNNRWVKMAEVIPWDELAGIYSRNLDPGAGRLSVDVRMVIGALIIKHKQKLSDRDTVDMISENVYMQYFCGLKGFQNEPPFDASLFVDIRKRMGADKFDQFNETVIRRAESLKPKRKRIIKDDTPDHDDINDNA</sequence>
<dbReference type="InterPro" id="IPR008490">
    <property type="entry name" value="Transposase_InsH_N"/>
</dbReference>
<reference evidence="2" key="1">
    <citation type="journal article" date="2015" name="Nature">
        <title>Complex archaea that bridge the gap between prokaryotes and eukaryotes.</title>
        <authorList>
            <person name="Spang A."/>
            <person name="Saw J.H."/>
            <person name="Jorgensen S.L."/>
            <person name="Zaremba-Niedzwiedzka K."/>
            <person name="Martijn J."/>
            <person name="Lind A.E."/>
            <person name="van Eijk R."/>
            <person name="Schleper C."/>
            <person name="Guy L."/>
            <person name="Ettema T.J."/>
        </authorList>
    </citation>
    <scope>NUCLEOTIDE SEQUENCE</scope>
</reference>
<gene>
    <name evidence="2" type="ORF">LCGC14_2335380</name>
</gene>
<dbReference type="PANTHER" id="PTHR33803:SF3">
    <property type="entry name" value="BLL1974 PROTEIN"/>
    <property type="match status" value="1"/>
</dbReference>
<dbReference type="EMBL" id="LAZR01033658">
    <property type="protein sequence ID" value="KKL47455.1"/>
    <property type="molecule type" value="Genomic_DNA"/>
</dbReference>
<accession>A0A0F9ERF0</accession>
<comment type="caution">
    <text evidence="2">The sequence shown here is derived from an EMBL/GenBank/DDBJ whole genome shotgun (WGS) entry which is preliminary data.</text>
</comment>
<evidence type="ECO:0000313" key="2">
    <source>
        <dbReference type="EMBL" id="KKL47455.1"/>
    </source>
</evidence>
<dbReference type="PANTHER" id="PTHR33803">
    <property type="entry name" value="IS1478 TRANSPOSASE"/>
    <property type="match status" value="1"/>
</dbReference>
<protein>
    <recommendedName>
        <fullName evidence="1">Transposase InsH N-terminal domain-containing protein</fullName>
    </recommendedName>
</protein>
<dbReference type="AlphaFoldDB" id="A0A0F9ERF0"/>
<name>A0A0F9ERF0_9ZZZZ</name>